<name>A0A382YNI0_9ZZZZ</name>
<protein>
    <submittedName>
        <fullName evidence="1">Uncharacterized protein</fullName>
    </submittedName>
</protein>
<dbReference type="EMBL" id="UINC01176989">
    <property type="protein sequence ID" value="SVD84385.1"/>
    <property type="molecule type" value="Genomic_DNA"/>
</dbReference>
<gene>
    <name evidence="1" type="ORF">METZ01_LOCUS437239</name>
</gene>
<accession>A0A382YNI0</accession>
<organism evidence="1">
    <name type="scientific">marine metagenome</name>
    <dbReference type="NCBI Taxonomy" id="408172"/>
    <lineage>
        <taxon>unclassified sequences</taxon>
        <taxon>metagenomes</taxon>
        <taxon>ecological metagenomes</taxon>
    </lineage>
</organism>
<proteinExistence type="predicted"/>
<dbReference type="AlphaFoldDB" id="A0A382YNI0"/>
<reference evidence="1" key="1">
    <citation type="submission" date="2018-05" db="EMBL/GenBank/DDBJ databases">
        <authorList>
            <person name="Lanie J.A."/>
            <person name="Ng W.-L."/>
            <person name="Kazmierczak K.M."/>
            <person name="Andrzejewski T.M."/>
            <person name="Davidsen T.M."/>
            <person name="Wayne K.J."/>
            <person name="Tettelin H."/>
            <person name="Glass J.I."/>
            <person name="Rusch D."/>
            <person name="Podicherti R."/>
            <person name="Tsui H.-C.T."/>
            <person name="Winkler M.E."/>
        </authorList>
    </citation>
    <scope>NUCLEOTIDE SEQUENCE</scope>
</reference>
<evidence type="ECO:0000313" key="1">
    <source>
        <dbReference type="EMBL" id="SVD84385.1"/>
    </source>
</evidence>
<sequence length="44" mass="4776">MPVLLYAIDERTAVEAALRISLNGLNYPAGQHFILGVSSLMGWS</sequence>